<dbReference type="EMBL" id="AP018448">
    <property type="protein sequence ID" value="BBC30804.1"/>
    <property type="molecule type" value="Genomic_DNA"/>
</dbReference>
<accession>A0ABN5VCN3</accession>
<reference evidence="2 3" key="2">
    <citation type="journal article" date="2023" name="ChemBioChem">
        <title>Acyltransferase Domain Exchange between Two Independent Type I Polyketide Synthases in the Same Producer Strain of Macrolide Antibiotics.</title>
        <authorList>
            <person name="Kudo F."/>
            <person name="Kishikawa K."/>
            <person name="Tsuboi K."/>
            <person name="Kido T."/>
            <person name="Usui T."/>
            <person name="Hashimoto J."/>
            <person name="Shin-Ya K."/>
            <person name="Miyanaga A."/>
            <person name="Eguchi T."/>
        </authorList>
    </citation>
    <scope>NUCLEOTIDE SEQUENCE [LARGE SCALE GENOMIC DNA]</scope>
    <source>
        <strain evidence="2 3">A-8890</strain>
    </source>
</reference>
<evidence type="ECO:0000256" key="1">
    <source>
        <dbReference type="SAM" id="MobiDB-lite"/>
    </source>
</evidence>
<name>A0ABN5VCN3_9ACTN</name>
<sequence>MNLTSEPIRITRGEGGEVEVEGPYDEFAARILARAGFMTFPTLRGQWVRLPFDLGRAWENEHASWAADMLTAARYHVDLDPDLRPGPPDGSTPPTTRRTKAAMTAQPAPPGSARRPRR</sequence>
<organism evidence="2 3">
    <name type="scientific">Streptomyces graminofaciens</name>
    <dbReference type="NCBI Taxonomy" id="68212"/>
    <lineage>
        <taxon>Bacteria</taxon>
        <taxon>Bacillati</taxon>
        <taxon>Actinomycetota</taxon>
        <taxon>Actinomycetes</taxon>
        <taxon>Kitasatosporales</taxon>
        <taxon>Streptomycetaceae</taxon>
        <taxon>Streptomyces</taxon>
    </lineage>
</organism>
<keyword evidence="3" id="KW-1185">Reference proteome</keyword>
<dbReference type="RefSeq" id="WP_286249472.1">
    <property type="nucleotide sequence ID" value="NZ_AP018448.1"/>
</dbReference>
<evidence type="ECO:0000313" key="3">
    <source>
        <dbReference type="Proteomes" id="UP001321542"/>
    </source>
</evidence>
<protein>
    <submittedName>
        <fullName evidence="2">Uncharacterized protein</fullName>
    </submittedName>
</protein>
<dbReference type="Proteomes" id="UP001321542">
    <property type="component" value="Chromosome"/>
</dbReference>
<feature type="region of interest" description="Disordered" evidence="1">
    <location>
        <begin position="78"/>
        <end position="118"/>
    </location>
</feature>
<reference evidence="2 3" key="1">
    <citation type="journal article" date="2010" name="ChemBioChem">
        <title>Cloning and characterization of the biosynthetic gene cluster of 16-membered macrolide antibiotic FD-891: involvement of a dual functional cytochrome P450 monooxygenase catalyzing epoxidation and hydroxylation.</title>
        <authorList>
            <person name="Kudo F."/>
            <person name="Motegi A."/>
            <person name="Mizoue K."/>
            <person name="Eguchi T."/>
        </authorList>
    </citation>
    <scope>NUCLEOTIDE SEQUENCE [LARGE SCALE GENOMIC DNA]</scope>
    <source>
        <strain evidence="2 3">A-8890</strain>
    </source>
</reference>
<proteinExistence type="predicted"/>
<evidence type="ECO:0000313" key="2">
    <source>
        <dbReference type="EMBL" id="BBC30804.1"/>
    </source>
</evidence>
<gene>
    <name evidence="2" type="ORF">SGFS_020980</name>
</gene>